<accession>I8I1W0</accession>
<evidence type="ECO:0000313" key="3">
    <source>
        <dbReference type="EMBL" id="EIT69776.1"/>
    </source>
</evidence>
<keyword evidence="4" id="KW-1185">Reference proteome</keyword>
<organism evidence="3 4">
    <name type="scientific">Hydrocarboniphaga effusa AP103</name>
    <dbReference type="NCBI Taxonomy" id="1172194"/>
    <lineage>
        <taxon>Bacteria</taxon>
        <taxon>Pseudomonadati</taxon>
        <taxon>Pseudomonadota</taxon>
        <taxon>Gammaproteobacteria</taxon>
        <taxon>Nevskiales</taxon>
        <taxon>Nevskiaceae</taxon>
        <taxon>Hydrocarboniphaga</taxon>
    </lineage>
</organism>
<feature type="chain" id="PRO_5003713269" description="Copper-binding protein MbnP-like domain-containing protein" evidence="1">
    <location>
        <begin position="26"/>
        <end position="266"/>
    </location>
</feature>
<evidence type="ECO:0000313" key="4">
    <source>
        <dbReference type="Proteomes" id="UP000003704"/>
    </source>
</evidence>
<dbReference type="PROSITE" id="PS51257">
    <property type="entry name" value="PROKAR_LIPOPROTEIN"/>
    <property type="match status" value="1"/>
</dbReference>
<evidence type="ECO:0000259" key="2">
    <source>
        <dbReference type="Pfam" id="PF20243"/>
    </source>
</evidence>
<proteinExistence type="predicted"/>
<name>I8I1W0_9GAMM</name>
<dbReference type="Proteomes" id="UP000003704">
    <property type="component" value="Unassembled WGS sequence"/>
</dbReference>
<evidence type="ECO:0000256" key="1">
    <source>
        <dbReference type="SAM" id="SignalP"/>
    </source>
</evidence>
<feature type="domain" description="Copper-binding protein MbnP-like" evidence="2">
    <location>
        <begin position="36"/>
        <end position="237"/>
    </location>
</feature>
<gene>
    <name evidence="3" type="ORF">WQQ_33580</name>
</gene>
<comment type="caution">
    <text evidence="3">The sequence shown here is derived from an EMBL/GenBank/DDBJ whole genome shotgun (WGS) entry which is preliminary data.</text>
</comment>
<keyword evidence="1" id="KW-0732">Signal</keyword>
<sequence>MEAANRAARSACALLMGALSLTALSACGGGADEGLPLRLEISHALAGQPLKLGQETALPTSEHLSVDHLRYYLSNFRLHGIDGRWSAAAHSDADARGYFLVDESQPTSKLFDIAGFGKGEYDGIEFVIGVDAARNSAGVQGGALDPAQGMFWTWNTGYIFFKLEGHSPESSARNQIVEYHIGGSREPTPARTVVLPLGVKPVKLDPKLVATVHLQGELATLFEGEPGLRIADKPTIMDPAAGATVADRYAGMFRVDHIHHEPRRDR</sequence>
<dbReference type="EMBL" id="AKGD01000002">
    <property type="protein sequence ID" value="EIT69776.1"/>
    <property type="molecule type" value="Genomic_DNA"/>
</dbReference>
<feature type="signal peptide" evidence="1">
    <location>
        <begin position="1"/>
        <end position="25"/>
    </location>
</feature>
<dbReference type="Pfam" id="PF20243">
    <property type="entry name" value="MbnP"/>
    <property type="match status" value="1"/>
</dbReference>
<dbReference type="AlphaFoldDB" id="I8I1W0"/>
<dbReference type="InterPro" id="IPR046863">
    <property type="entry name" value="MbnP-like_dom"/>
</dbReference>
<reference evidence="3 4" key="1">
    <citation type="journal article" date="2012" name="J. Bacteriol.">
        <title>Genome Sequence of n-Alkane-Degrading Hydrocarboniphaga effusa Strain AP103T (ATCC BAA-332T).</title>
        <authorList>
            <person name="Chang H.K."/>
            <person name="Zylstra G.J."/>
            <person name="Chae J.C."/>
        </authorList>
    </citation>
    <scope>NUCLEOTIDE SEQUENCE [LARGE SCALE GENOMIC DNA]</scope>
    <source>
        <strain evidence="3 4">AP103</strain>
    </source>
</reference>
<dbReference type="STRING" id="1172194.WQQ_33580"/>
<protein>
    <recommendedName>
        <fullName evidence="2">Copper-binding protein MbnP-like domain-containing protein</fullName>
    </recommendedName>
</protein>